<proteinExistence type="predicted"/>
<dbReference type="Proteomes" id="UP000483261">
    <property type="component" value="Unassembled WGS sequence"/>
</dbReference>
<organism evidence="2 3">
    <name type="scientific">Nocardioides turkmenicus</name>
    <dbReference type="NCBI Taxonomy" id="2711220"/>
    <lineage>
        <taxon>Bacteria</taxon>
        <taxon>Bacillati</taxon>
        <taxon>Actinomycetota</taxon>
        <taxon>Actinomycetes</taxon>
        <taxon>Propionibacteriales</taxon>
        <taxon>Nocardioidaceae</taxon>
        <taxon>Nocardioides</taxon>
    </lineage>
</organism>
<dbReference type="Gene3D" id="1.10.260.40">
    <property type="entry name" value="lambda repressor-like DNA-binding domains"/>
    <property type="match status" value="1"/>
</dbReference>
<dbReference type="EMBL" id="JAALAA010000007">
    <property type="protein sequence ID" value="NGN93073.1"/>
    <property type="molecule type" value="Genomic_DNA"/>
</dbReference>
<dbReference type="Pfam" id="PF01381">
    <property type="entry name" value="HTH_3"/>
    <property type="match status" value="1"/>
</dbReference>
<evidence type="ECO:0000313" key="2">
    <source>
        <dbReference type="EMBL" id="NGN93073.1"/>
    </source>
</evidence>
<dbReference type="AlphaFoldDB" id="A0A6M1QT83"/>
<dbReference type="CDD" id="cd00093">
    <property type="entry name" value="HTH_XRE"/>
    <property type="match status" value="1"/>
</dbReference>
<dbReference type="GO" id="GO:0003677">
    <property type="term" value="F:DNA binding"/>
    <property type="evidence" value="ECO:0007669"/>
    <property type="project" value="InterPro"/>
</dbReference>
<reference evidence="2 3" key="1">
    <citation type="submission" date="2020-02" db="EMBL/GenBank/DDBJ databases">
        <title>Whole-genome analyses of novel actinobacteria.</title>
        <authorList>
            <person name="Sahin N."/>
        </authorList>
    </citation>
    <scope>NUCLEOTIDE SEQUENCE [LARGE SCALE GENOMIC DNA]</scope>
    <source>
        <strain evidence="2 3">KC13</strain>
    </source>
</reference>
<dbReference type="PROSITE" id="PS50943">
    <property type="entry name" value="HTH_CROC1"/>
    <property type="match status" value="1"/>
</dbReference>
<dbReference type="InterPro" id="IPR001387">
    <property type="entry name" value="Cro/C1-type_HTH"/>
</dbReference>
<comment type="caution">
    <text evidence="2">The sequence shown here is derived from an EMBL/GenBank/DDBJ whole genome shotgun (WGS) entry which is preliminary data.</text>
</comment>
<dbReference type="RefSeq" id="WP_165110813.1">
    <property type="nucleotide sequence ID" value="NZ_JAALAA010000007.1"/>
</dbReference>
<dbReference type="SUPFAM" id="SSF47413">
    <property type="entry name" value="lambda repressor-like DNA-binding domains"/>
    <property type="match status" value="1"/>
</dbReference>
<keyword evidence="3" id="KW-1185">Reference proteome</keyword>
<dbReference type="SMART" id="SM00530">
    <property type="entry name" value="HTH_XRE"/>
    <property type="match status" value="1"/>
</dbReference>
<evidence type="ECO:0000259" key="1">
    <source>
        <dbReference type="PROSITE" id="PS50943"/>
    </source>
</evidence>
<name>A0A6M1QT83_9ACTN</name>
<accession>A0A6M1QT83</accession>
<gene>
    <name evidence="2" type="ORF">G5C66_10035</name>
</gene>
<feature type="domain" description="HTH cro/C1-type" evidence="1">
    <location>
        <begin position="13"/>
        <end position="67"/>
    </location>
</feature>
<sequence length="95" mass="10379">MEIHALQDLMSMVATRRRDLSWTQAELATRAGVSRRWVSLFESGHEKAEVGRVLAVLDALGVRLEADTGDGTGSTPVEDMPDLRAALDDYYAGDS</sequence>
<dbReference type="InterPro" id="IPR010982">
    <property type="entry name" value="Lambda_DNA-bd_dom_sf"/>
</dbReference>
<protein>
    <submittedName>
        <fullName evidence="2">Helix-turn-helix transcriptional regulator</fullName>
    </submittedName>
</protein>
<evidence type="ECO:0000313" key="3">
    <source>
        <dbReference type="Proteomes" id="UP000483261"/>
    </source>
</evidence>